<evidence type="ECO:0000256" key="2">
    <source>
        <dbReference type="ARBA" id="ARBA00022801"/>
    </source>
</evidence>
<keyword evidence="8" id="KW-0732">Signal</keyword>
<dbReference type="Gene3D" id="2.20.100.10">
    <property type="entry name" value="Thrombospondin type-1 (TSP1) repeat"/>
    <property type="match status" value="1"/>
</dbReference>
<dbReference type="InterPro" id="IPR036383">
    <property type="entry name" value="TSP1_rpt_sf"/>
</dbReference>
<dbReference type="InterPro" id="IPR015500">
    <property type="entry name" value="Peptidase_S8_subtilisin-rel"/>
</dbReference>
<dbReference type="PRINTS" id="PR00723">
    <property type="entry name" value="SUBTILISIN"/>
</dbReference>
<organism evidence="10 11">
    <name type="scientific">Cichlidogyrus casuarinus</name>
    <dbReference type="NCBI Taxonomy" id="1844966"/>
    <lineage>
        <taxon>Eukaryota</taxon>
        <taxon>Metazoa</taxon>
        <taxon>Spiralia</taxon>
        <taxon>Lophotrochozoa</taxon>
        <taxon>Platyhelminthes</taxon>
        <taxon>Monogenea</taxon>
        <taxon>Monopisthocotylea</taxon>
        <taxon>Dactylogyridea</taxon>
        <taxon>Ancyrocephalidae</taxon>
        <taxon>Cichlidogyrus</taxon>
    </lineage>
</organism>
<feature type="signal peptide" evidence="8">
    <location>
        <begin position="1"/>
        <end position="20"/>
    </location>
</feature>
<keyword evidence="7" id="KW-0472">Membrane</keyword>
<comment type="caution">
    <text evidence="5">Lacks conserved residue(s) required for the propagation of feature annotation.</text>
</comment>
<dbReference type="CDD" id="cd00054">
    <property type="entry name" value="EGF_CA"/>
    <property type="match status" value="1"/>
</dbReference>
<evidence type="ECO:0000259" key="9">
    <source>
        <dbReference type="PROSITE" id="PS50026"/>
    </source>
</evidence>
<dbReference type="GO" id="GO:0008236">
    <property type="term" value="F:serine-type peptidase activity"/>
    <property type="evidence" value="ECO:0007669"/>
    <property type="project" value="UniProtKB-KW"/>
</dbReference>
<dbReference type="Gene3D" id="2.10.25.10">
    <property type="entry name" value="Laminin"/>
    <property type="match status" value="1"/>
</dbReference>
<sequence length="816" mass="90501">MRQIRFAVLIILTLLACANLLNVNFDCGIETRWQFASDVYNKGAPYVLKFDKRTAGDTLAHHKIIRKPRLADTVYKDFETGFPPHIYASKILPTLQFMSDFKDKWVPTYGYNGAHFTPEIDFRPLNLLRHFRALPGDEYVRSCNEAIHPHCAWGFILNYYHIFEFSEHSEMFYWYESVGGKAQDAAPIIRGDCYPFTDWEALSVIHTYLTCTSEWNNFDFDRNRCPNTCKDDPCSLLANAVPGTCQRTGFHENEFTCSCFGRYVFALEFRECILDMSTAEGSQCAKCDKKNTQICELDSKTGNMVCTCKAGYAGASCSREFDPCIEKPVAKSGIQQERPIGRIACALHLNHENQCHPQLMTEDYACLCAPGFQMDSLLPYDNCLARIKSCSSIICQNGRCMNSPDGSLAVCICDPGWKGRNCDQVATQWSDWSTWSHCLPLCAKTRQRLRMRTCLSITPEDCIGSMEQVETCDFAETLPRECFLPLNERTEDVWRWFAIYSTLGVIAFFVFALLFAFALTFFTSKCVATQTAYSYTLVSCDDEETITTSLPSICAIDAKLDFGTGACPTYRIKCTNEMTKETKTKVAKAIGDRSRAGLALQEDPIVKNIVVKSINPISDGSVAHTSAGYDNNFGPLLAANIRGQGIQVVLLDDGLQVDHPDLATNVDHDYTWNLSGEQSLTGSHGTSCAGLIAAVAENANCIVGGAPLAKLGIVKMIGYQITASEEAQALMSFLQQGVHVYSNSWGPADDGQTTGGPSLLTLQAIQNGITNVREAFSYHPIRRSSPSILVEGEARAETAGFSSRFSLDQDTWTGAA</sequence>
<reference evidence="10 11" key="1">
    <citation type="submission" date="2024-11" db="EMBL/GenBank/DDBJ databases">
        <title>Adaptive evolution of stress response genes in parasites aligns with host niche diversity.</title>
        <authorList>
            <person name="Hahn C."/>
            <person name="Resl P."/>
        </authorList>
    </citation>
    <scope>NUCLEOTIDE SEQUENCE [LARGE SCALE GENOMIC DNA]</scope>
    <source>
        <strain evidence="10">EGGRZ-B1_66</strain>
        <tissue evidence="10">Body</tissue>
    </source>
</reference>
<protein>
    <recommendedName>
        <fullName evidence="9">EGF-like domain-containing protein</fullName>
    </recommendedName>
</protein>
<dbReference type="InterPro" id="IPR022398">
    <property type="entry name" value="Peptidase_S8_His-AS"/>
</dbReference>
<dbReference type="InterPro" id="IPR000209">
    <property type="entry name" value="Peptidase_S8/S53_dom"/>
</dbReference>
<feature type="transmembrane region" description="Helical" evidence="7">
    <location>
        <begin position="493"/>
        <end position="522"/>
    </location>
</feature>
<dbReference type="PROSITE" id="PS00137">
    <property type="entry name" value="SUBTILASE_HIS"/>
    <property type="match status" value="1"/>
</dbReference>
<dbReference type="SUPFAM" id="SSF82895">
    <property type="entry name" value="TSP-1 type 1 repeat"/>
    <property type="match status" value="1"/>
</dbReference>
<accession>A0ABD2QID7</accession>
<dbReference type="EMBL" id="JBJKFK010000148">
    <property type="protein sequence ID" value="KAL3319308.1"/>
    <property type="molecule type" value="Genomic_DNA"/>
</dbReference>
<feature type="chain" id="PRO_5044869917" description="EGF-like domain-containing protein" evidence="8">
    <location>
        <begin position="21"/>
        <end position="816"/>
    </location>
</feature>
<dbReference type="PROSITE" id="PS51892">
    <property type="entry name" value="SUBTILASE"/>
    <property type="match status" value="1"/>
</dbReference>
<dbReference type="PANTHER" id="PTHR42884">
    <property type="entry name" value="PROPROTEIN CONVERTASE SUBTILISIN/KEXIN-RELATED"/>
    <property type="match status" value="1"/>
</dbReference>
<keyword evidence="4 5" id="KW-1015">Disulfide bond</keyword>
<dbReference type="AlphaFoldDB" id="A0ABD2QID7"/>
<keyword evidence="3" id="KW-0720">Serine protease</keyword>
<comment type="similarity">
    <text evidence="6">Belongs to the peptidase S8 family.</text>
</comment>
<dbReference type="GO" id="GO:0006508">
    <property type="term" value="P:proteolysis"/>
    <property type="evidence" value="ECO:0007669"/>
    <property type="project" value="UniProtKB-KW"/>
</dbReference>
<feature type="disulfide bond" evidence="5">
    <location>
        <begin position="390"/>
        <end position="400"/>
    </location>
</feature>
<comment type="caution">
    <text evidence="10">The sequence shown here is derived from an EMBL/GenBank/DDBJ whole genome shotgun (WGS) entry which is preliminary data.</text>
</comment>
<evidence type="ECO:0000256" key="4">
    <source>
        <dbReference type="ARBA" id="ARBA00023157"/>
    </source>
</evidence>
<dbReference type="PROSITE" id="PS00022">
    <property type="entry name" value="EGF_1"/>
    <property type="match status" value="1"/>
</dbReference>
<dbReference type="PROSITE" id="PS50026">
    <property type="entry name" value="EGF_3"/>
    <property type="match status" value="1"/>
</dbReference>
<dbReference type="InterPro" id="IPR000742">
    <property type="entry name" value="EGF"/>
</dbReference>
<feature type="domain" description="EGF-like" evidence="9">
    <location>
        <begin position="386"/>
        <end position="423"/>
    </location>
</feature>
<proteinExistence type="inferred from homology"/>
<evidence type="ECO:0000256" key="7">
    <source>
        <dbReference type="SAM" id="Phobius"/>
    </source>
</evidence>
<keyword evidence="1" id="KW-0645">Protease</keyword>
<dbReference type="InterPro" id="IPR000884">
    <property type="entry name" value="TSP1_rpt"/>
</dbReference>
<keyword evidence="5" id="KW-0245">EGF-like domain</keyword>
<evidence type="ECO:0000256" key="1">
    <source>
        <dbReference type="ARBA" id="ARBA00022670"/>
    </source>
</evidence>
<evidence type="ECO:0000313" key="10">
    <source>
        <dbReference type="EMBL" id="KAL3319308.1"/>
    </source>
</evidence>
<keyword evidence="7" id="KW-1133">Transmembrane helix</keyword>
<feature type="disulfide bond" evidence="5">
    <location>
        <begin position="413"/>
        <end position="422"/>
    </location>
</feature>
<dbReference type="PROSITE" id="PS00136">
    <property type="entry name" value="SUBTILASE_ASP"/>
    <property type="match status" value="1"/>
</dbReference>
<evidence type="ECO:0000256" key="6">
    <source>
        <dbReference type="PROSITE-ProRule" id="PRU01240"/>
    </source>
</evidence>
<dbReference type="SUPFAM" id="SSF57196">
    <property type="entry name" value="EGF/Laminin"/>
    <property type="match status" value="1"/>
</dbReference>
<dbReference type="PROSITE" id="PS50092">
    <property type="entry name" value="TSP1"/>
    <property type="match status" value="1"/>
</dbReference>
<dbReference type="Proteomes" id="UP001626550">
    <property type="component" value="Unassembled WGS sequence"/>
</dbReference>
<keyword evidence="11" id="KW-1185">Reference proteome</keyword>
<name>A0ABD2QID7_9PLAT</name>
<keyword evidence="2" id="KW-0378">Hydrolase</keyword>
<keyword evidence="7" id="KW-0812">Transmembrane</keyword>
<dbReference type="Gene3D" id="3.40.50.200">
    <property type="entry name" value="Peptidase S8/S53 domain"/>
    <property type="match status" value="1"/>
</dbReference>
<gene>
    <name evidence="10" type="ORF">Ciccas_002033</name>
</gene>
<dbReference type="InterPro" id="IPR036852">
    <property type="entry name" value="Peptidase_S8/S53_dom_sf"/>
</dbReference>
<dbReference type="SMART" id="SM00181">
    <property type="entry name" value="EGF"/>
    <property type="match status" value="4"/>
</dbReference>
<dbReference type="PANTHER" id="PTHR42884:SF23">
    <property type="entry name" value="FURIN-LIKE PROTEASE 2"/>
    <property type="match status" value="1"/>
</dbReference>
<evidence type="ECO:0000256" key="5">
    <source>
        <dbReference type="PROSITE-ProRule" id="PRU00076"/>
    </source>
</evidence>
<dbReference type="SUPFAM" id="SSF52743">
    <property type="entry name" value="Subtilisin-like"/>
    <property type="match status" value="1"/>
</dbReference>
<dbReference type="PROSITE" id="PS01186">
    <property type="entry name" value="EGF_2"/>
    <property type="match status" value="2"/>
</dbReference>
<evidence type="ECO:0000313" key="11">
    <source>
        <dbReference type="Proteomes" id="UP001626550"/>
    </source>
</evidence>
<dbReference type="PROSITE" id="PS51257">
    <property type="entry name" value="PROKAR_LIPOPROTEIN"/>
    <property type="match status" value="1"/>
</dbReference>
<dbReference type="Pfam" id="PF00082">
    <property type="entry name" value="Peptidase_S8"/>
    <property type="match status" value="1"/>
</dbReference>
<evidence type="ECO:0000256" key="3">
    <source>
        <dbReference type="ARBA" id="ARBA00022825"/>
    </source>
</evidence>
<evidence type="ECO:0000256" key="8">
    <source>
        <dbReference type="SAM" id="SignalP"/>
    </source>
</evidence>
<dbReference type="InterPro" id="IPR023827">
    <property type="entry name" value="Peptidase_S8_Asp-AS"/>
</dbReference>